<evidence type="ECO:0000313" key="2">
    <source>
        <dbReference type="Proteomes" id="UP000187209"/>
    </source>
</evidence>
<keyword evidence="2" id="KW-1185">Reference proteome</keyword>
<proteinExistence type="predicted"/>
<dbReference type="EMBL" id="MPUH01000446">
    <property type="protein sequence ID" value="OMJ79954.1"/>
    <property type="molecule type" value="Genomic_DNA"/>
</dbReference>
<reference evidence="1 2" key="1">
    <citation type="submission" date="2016-11" db="EMBL/GenBank/DDBJ databases">
        <title>The macronuclear genome of Stentor coeruleus: a giant cell with tiny introns.</title>
        <authorList>
            <person name="Slabodnick M."/>
            <person name="Ruby J.G."/>
            <person name="Reiff S.B."/>
            <person name="Swart E.C."/>
            <person name="Gosai S."/>
            <person name="Prabakaran S."/>
            <person name="Witkowska E."/>
            <person name="Larue G.E."/>
            <person name="Fisher S."/>
            <person name="Freeman R.M."/>
            <person name="Gunawardena J."/>
            <person name="Chu W."/>
            <person name="Stover N.A."/>
            <person name="Gregory B.D."/>
            <person name="Nowacki M."/>
            <person name="Derisi J."/>
            <person name="Roy S.W."/>
            <person name="Marshall W.F."/>
            <person name="Sood P."/>
        </authorList>
    </citation>
    <scope>NUCLEOTIDE SEQUENCE [LARGE SCALE GENOMIC DNA]</scope>
    <source>
        <strain evidence="1">WM001</strain>
    </source>
</reference>
<evidence type="ECO:0000313" key="1">
    <source>
        <dbReference type="EMBL" id="OMJ79954.1"/>
    </source>
</evidence>
<gene>
    <name evidence="1" type="ORF">SteCoe_19907</name>
</gene>
<protein>
    <submittedName>
        <fullName evidence="1">Uncharacterized protein</fullName>
    </submittedName>
</protein>
<dbReference type="Proteomes" id="UP000187209">
    <property type="component" value="Unassembled WGS sequence"/>
</dbReference>
<dbReference type="AlphaFoldDB" id="A0A1R2BT81"/>
<organism evidence="1 2">
    <name type="scientific">Stentor coeruleus</name>
    <dbReference type="NCBI Taxonomy" id="5963"/>
    <lineage>
        <taxon>Eukaryota</taxon>
        <taxon>Sar</taxon>
        <taxon>Alveolata</taxon>
        <taxon>Ciliophora</taxon>
        <taxon>Postciliodesmatophora</taxon>
        <taxon>Heterotrichea</taxon>
        <taxon>Heterotrichida</taxon>
        <taxon>Stentoridae</taxon>
        <taxon>Stentor</taxon>
    </lineage>
</organism>
<sequence length="324" mass="37512">MSSENFWIITKSQRPYFKRQGSTNKNYYFEYIKNFKELPLNIQSYLIDQIYSIYSISIKGHSKESFVEIELSDPKSLSLKILLLKSISDNSIQGFAEMNIFEFFALPNDFSNSNRYLVSAGIMCVNPNFRCKGMLKDVNNVYPSLIYEEYKDSNLLVVDICINPISYFVLCKKAKFLVPDYKRTYSKAMEDFAKKVMISFGYCGLENKSPFVTKEGIGDFAKKVMISFGYCGLENKSPFVTKEGSSPTGFDKYTYLENYNTLPQEMQYYINLTDLEDNIGVCVLMAFQTIQGNTLCISCIECDKQEKFSYLIYDWIIDYLNPKI</sequence>
<comment type="caution">
    <text evidence="1">The sequence shown here is derived from an EMBL/GenBank/DDBJ whole genome shotgun (WGS) entry which is preliminary data.</text>
</comment>
<name>A0A1R2BT81_9CILI</name>
<accession>A0A1R2BT81</accession>